<dbReference type="EMBL" id="KD064078">
    <property type="protein sequence ID" value="EMS63862.1"/>
    <property type="molecule type" value="Genomic_DNA"/>
</dbReference>
<proteinExistence type="predicted"/>
<organism evidence="1">
    <name type="scientific">Triticum urartu</name>
    <name type="common">Red wild einkorn</name>
    <name type="synonym">Crithodium urartu</name>
    <dbReference type="NCBI Taxonomy" id="4572"/>
    <lineage>
        <taxon>Eukaryota</taxon>
        <taxon>Viridiplantae</taxon>
        <taxon>Streptophyta</taxon>
        <taxon>Embryophyta</taxon>
        <taxon>Tracheophyta</taxon>
        <taxon>Spermatophyta</taxon>
        <taxon>Magnoliopsida</taxon>
        <taxon>Liliopsida</taxon>
        <taxon>Poales</taxon>
        <taxon>Poaceae</taxon>
        <taxon>BOP clade</taxon>
        <taxon>Pooideae</taxon>
        <taxon>Triticodae</taxon>
        <taxon>Triticeae</taxon>
        <taxon>Triticinae</taxon>
        <taxon>Triticum</taxon>
    </lineage>
</organism>
<reference evidence="1" key="1">
    <citation type="journal article" date="2013" name="Nature">
        <title>Draft genome of the wheat A-genome progenitor Triticum urartu.</title>
        <authorList>
            <person name="Ling H.Q."/>
            <person name="Zhao S."/>
            <person name="Liu D."/>
            <person name="Wang J."/>
            <person name="Sun H."/>
            <person name="Zhang C."/>
            <person name="Fan H."/>
            <person name="Li D."/>
            <person name="Dong L."/>
            <person name="Tao Y."/>
            <person name="Gao C."/>
            <person name="Wu H."/>
            <person name="Li Y."/>
            <person name="Cui Y."/>
            <person name="Guo X."/>
            <person name="Zheng S."/>
            <person name="Wang B."/>
            <person name="Yu K."/>
            <person name="Liang Q."/>
            <person name="Yang W."/>
            <person name="Lou X."/>
            <person name="Chen J."/>
            <person name="Feng M."/>
            <person name="Jian J."/>
            <person name="Zhang X."/>
            <person name="Luo G."/>
            <person name="Jiang Y."/>
            <person name="Liu J."/>
            <person name="Wang Z."/>
            <person name="Sha Y."/>
            <person name="Zhang B."/>
            <person name="Wu H."/>
            <person name="Tang D."/>
            <person name="Shen Q."/>
            <person name="Xue P."/>
            <person name="Zou S."/>
            <person name="Wang X."/>
            <person name="Liu X."/>
            <person name="Wang F."/>
            <person name="Yang Y."/>
            <person name="An X."/>
            <person name="Dong Z."/>
            <person name="Zhang K."/>
            <person name="Zhang X."/>
            <person name="Luo M.C."/>
            <person name="Dvorak J."/>
            <person name="Tong Y."/>
            <person name="Wang J."/>
            <person name="Yang H."/>
            <person name="Li Z."/>
            <person name="Wang D."/>
            <person name="Zhang A."/>
            <person name="Wang J."/>
        </authorList>
    </citation>
    <scope>NUCLEOTIDE SEQUENCE</scope>
</reference>
<dbReference type="AlphaFoldDB" id="M7ZUS5"/>
<sequence>MPIAPAATVTGGAAVLAPARSRERSASAKVGLELNSSYLSTLDSISADTTRPWEHVVMLTEEIKKATGSVPDVEVTIW</sequence>
<name>M7ZUS5_TRIUA</name>
<gene>
    <name evidence="1" type="ORF">TRIUR3_21080</name>
</gene>
<protein>
    <submittedName>
        <fullName evidence="1">Uncharacterized protein</fullName>
    </submittedName>
</protein>
<evidence type="ECO:0000313" key="1">
    <source>
        <dbReference type="EMBL" id="EMS63862.1"/>
    </source>
</evidence>
<accession>M7ZUS5</accession>